<evidence type="ECO:0000313" key="3">
    <source>
        <dbReference type="Proteomes" id="UP000031843"/>
    </source>
</evidence>
<dbReference type="Proteomes" id="UP000031843">
    <property type="component" value="Chromosome main"/>
</dbReference>
<sequence>MHLVLNPRMMESFKSLKGQPATITGSLFHADNGNHQTNVLMTPAQIRPAK</sequence>
<dbReference type="KEGG" id="cbw:RR42_m1435"/>
<dbReference type="EMBL" id="CP010536">
    <property type="protein sequence ID" value="AJG18836.1"/>
    <property type="molecule type" value="Genomic_DNA"/>
</dbReference>
<name>A0A0C4YDK6_9BURK</name>
<dbReference type="AlphaFoldDB" id="A0A0C4YDK6"/>
<evidence type="ECO:0000259" key="1">
    <source>
        <dbReference type="Pfam" id="PF14485"/>
    </source>
</evidence>
<gene>
    <name evidence="2" type="ORF">RR42_m1435</name>
</gene>
<keyword evidence="3" id="KW-1185">Reference proteome</keyword>
<dbReference type="InterPro" id="IPR027826">
    <property type="entry name" value="DUF4431"/>
</dbReference>
<reference evidence="2 3" key="1">
    <citation type="journal article" date="2015" name="Genome Announc.">
        <title>Complete Genome Sequence of Cupriavidus basilensis 4G11, Isolated from the Oak Ridge Field Research Center Site.</title>
        <authorList>
            <person name="Ray J."/>
            <person name="Waters R.J."/>
            <person name="Skerker J.M."/>
            <person name="Kuehl J.V."/>
            <person name="Price M.N."/>
            <person name="Huang J."/>
            <person name="Chakraborty R."/>
            <person name="Arkin A.P."/>
            <person name="Deutschbauer A."/>
        </authorList>
    </citation>
    <scope>NUCLEOTIDE SEQUENCE [LARGE SCALE GENOMIC DNA]</scope>
    <source>
        <strain evidence="2">4G11</strain>
    </source>
</reference>
<evidence type="ECO:0000313" key="2">
    <source>
        <dbReference type="EMBL" id="AJG18836.1"/>
    </source>
</evidence>
<organism evidence="2 3">
    <name type="scientific">Cupriavidus basilensis</name>
    <dbReference type="NCBI Taxonomy" id="68895"/>
    <lineage>
        <taxon>Bacteria</taxon>
        <taxon>Pseudomonadati</taxon>
        <taxon>Pseudomonadota</taxon>
        <taxon>Betaproteobacteria</taxon>
        <taxon>Burkholderiales</taxon>
        <taxon>Burkholderiaceae</taxon>
        <taxon>Cupriavidus</taxon>
    </lineage>
</organism>
<proteinExistence type="predicted"/>
<accession>A0A0C4YDK6</accession>
<dbReference type="Pfam" id="PF14485">
    <property type="entry name" value="DUF4431"/>
    <property type="match status" value="1"/>
</dbReference>
<feature type="domain" description="DUF4431" evidence="1">
    <location>
        <begin position="1"/>
        <end position="42"/>
    </location>
</feature>
<protein>
    <recommendedName>
        <fullName evidence="1">DUF4431 domain-containing protein</fullName>
    </recommendedName>
</protein>